<reference evidence="7" key="1">
    <citation type="journal article" date="2008" name="Science">
        <title>Massive horizontal gene transfer in bdelloid rotifers.</title>
        <authorList>
            <person name="Gladyshev E.A."/>
            <person name="Meselson M.S."/>
            <person name="Arkhipova I.R."/>
        </authorList>
    </citation>
    <scope>NUCLEOTIDE SEQUENCE</scope>
</reference>
<dbReference type="EMBL" id="EU643491">
    <property type="protein sequence ID" value="ACD54800.1"/>
    <property type="molecule type" value="Genomic_DNA"/>
</dbReference>
<dbReference type="PROSITE" id="PS50262">
    <property type="entry name" value="G_PROTEIN_RECEP_F1_2"/>
    <property type="match status" value="1"/>
</dbReference>
<evidence type="ECO:0000256" key="3">
    <source>
        <dbReference type="ARBA" id="ARBA00022989"/>
    </source>
</evidence>
<keyword evidence="2 5" id="KW-0812">Transmembrane</keyword>
<dbReference type="InterPro" id="IPR017452">
    <property type="entry name" value="GPCR_Rhodpsn_7TM"/>
</dbReference>
<feature type="transmembrane region" description="Helical" evidence="5">
    <location>
        <begin position="237"/>
        <end position="262"/>
    </location>
</feature>
<dbReference type="GO" id="GO:0016020">
    <property type="term" value="C:membrane"/>
    <property type="evidence" value="ECO:0007669"/>
    <property type="project" value="UniProtKB-SubCell"/>
</dbReference>
<dbReference type="SUPFAM" id="SSF81321">
    <property type="entry name" value="Family A G protein-coupled receptor-like"/>
    <property type="match status" value="1"/>
</dbReference>
<feature type="transmembrane region" description="Helical" evidence="5">
    <location>
        <begin position="274"/>
        <end position="295"/>
    </location>
</feature>
<feature type="transmembrane region" description="Helical" evidence="5">
    <location>
        <begin position="102"/>
        <end position="122"/>
    </location>
</feature>
<feature type="transmembrane region" description="Helical" evidence="5">
    <location>
        <begin position="62"/>
        <end position="82"/>
    </location>
</feature>
<feature type="transmembrane region" description="Helical" evidence="5">
    <location>
        <begin position="197"/>
        <end position="216"/>
    </location>
</feature>
<feature type="transmembrane region" description="Helical" evidence="5">
    <location>
        <begin position="27"/>
        <end position="50"/>
    </location>
</feature>
<evidence type="ECO:0000256" key="5">
    <source>
        <dbReference type="SAM" id="Phobius"/>
    </source>
</evidence>
<keyword evidence="4 5" id="KW-0472">Membrane</keyword>
<evidence type="ECO:0000256" key="4">
    <source>
        <dbReference type="ARBA" id="ARBA00023136"/>
    </source>
</evidence>
<evidence type="ECO:0000256" key="2">
    <source>
        <dbReference type="ARBA" id="ARBA00022692"/>
    </source>
</evidence>
<evidence type="ECO:0000313" key="7">
    <source>
        <dbReference type="EMBL" id="ACD54800.1"/>
    </source>
</evidence>
<feature type="domain" description="G-protein coupled receptors family 1 profile" evidence="6">
    <location>
        <begin position="40"/>
        <end position="293"/>
    </location>
</feature>
<evidence type="ECO:0000256" key="1">
    <source>
        <dbReference type="ARBA" id="ARBA00004370"/>
    </source>
</evidence>
<dbReference type="Gene3D" id="1.20.1070.10">
    <property type="entry name" value="Rhodopsin 7-helix transmembrane proteins"/>
    <property type="match status" value="1"/>
</dbReference>
<sequence length="325" mass="38592">MVGINDFNEDTSLFHTVEISISRPIRFWLLLLLDIPSISCTIFILYHLFIDRSLRNQLNNHSIIILLIFGLTIELIDIPLNLNFISNSGIVKPSNSFLCRSWWMIDVGFYNGITIIMSWSAFERHILVFHDQWISTRRKRFLIHYLPLILLLFYINIFYFIVIFFPSCNNIYNYTLPVCNNFPCYLNDPFLGKWDSLINSILPTILISFFIITLIYRVYRQKRRLHQPIRWRKQRKLIIQLVPISILYLIVNIPLNLLIFVHLCGLSKQIAGDIQLYFDFLCYLLILIFPFFNFASLSEIRKKTKLQQLFSLRSQRRIAITTAHT</sequence>
<accession>B3G4Q2</accession>
<name>B3G4Q2_ADIVA</name>
<protein>
    <recommendedName>
        <fullName evidence="6">G-protein coupled receptors family 1 profile domain-containing protein</fullName>
    </recommendedName>
</protein>
<dbReference type="AlphaFoldDB" id="B3G4Q2"/>
<evidence type="ECO:0000259" key="6">
    <source>
        <dbReference type="PROSITE" id="PS50262"/>
    </source>
</evidence>
<organism evidence="7">
    <name type="scientific">Adineta vaga</name>
    <name type="common">Rotifer</name>
    <name type="synonym">Callidina vaga</name>
    <dbReference type="NCBI Taxonomy" id="104782"/>
    <lineage>
        <taxon>Eukaryota</taxon>
        <taxon>Metazoa</taxon>
        <taxon>Spiralia</taxon>
        <taxon>Gnathifera</taxon>
        <taxon>Rotifera</taxon>
        <taxon>Eurotatoria</taxon>
        <taxon>Bdelloidea</taxon>
        <taxon>Adinetida</taxon>
        <taxon>Adinetidae</taxon>
        <taxon>Adineta</taxon>
    </lineage>
</organism>
<keyword evidence="3 5" id="KW-1133">Transmembrane helix</keyword>
<feature type="transmembrane region" description="Helical" evidence="5">
    <location>
        <begin position="142"/>
        <end position="165"/>
    </location>
</feature>
<comment type="subcellular location">
    <subcellularLocation>
        <location evidence="1">Membrane</location>
    </subcellularLocation>
</comment>
<proteinExistence type="predicted"/>